<dbReference type="EnsemblPlants" id="EMT10077">
    <property type="protein sequence ID" value="EMT10077"/>
    <property type="gene ID" value="F775_23940"/>
</dbReference>
<dbReference type="GO" id="GO:0010181">
    <property type="term" value="F:FMN binding"/>
    <property type="evidence" value="ECO:0007669"/>
    <property type="project" value="TreeGrafter"/>
</dbReference>
<evidence type="ECO:0000256" key="1">
    <source>
        <dbReference type="ARBA" id="ARBA00012648"/>
    </source>
</evidence>
<evidence type="ECO:0000313" key="6">
    <source>
        <dbReference type="EnsemblPlants" id="EMT10077"/>
    </source>
</evidence>
<dbReference type="Gene3D" id="3.40.50.360">
    <property type="match status" value="2"/>
</dbReference>
<evidence type="ECO:0000256" key="4">
    <source>
        <dbReference type="SAM" id="MobiDB-lite"/>
    </source>
</evidence>
<evidence type="ECO:0000256" key="2">
    <source>
        <dbReference type="ARBA" id="ARBA00047678"/>
    </source>
</evidence>
<comment type="catalytic activity">
    <reaction evidence="2">
        <text>a quinone + NADH + H(+) = a quinol + NAD(+)</text>
        <dbReference type="Rhea" id="RHEA:46160"/>
        <dbReference type="ChEBI" id="CHEBI:15378"/>
        <dbReference type="ChEBI" id="CHEBI:24646"/>
        <dbReference type="ChEBI" id="CHEBI:57540"/>
        <dbReference type="ChEBI" id="CHEBI:57945"/>
        <dbReference type="ChEBI" id="CHEBI:132124"/>
        <dbReference type="EC" id="1.6.5.2"/>
    </reaction>
</comment>
<dbReference type="InterPro" id="IPR029039">
    <property type="entry name" value="Flavoprotein-like_sf"/>
</dbReference>
<proteinExistence type="predicted"/>
<dbReference type="AlphaFoldDB" id="M8AZZ1"/>
<accession>M8AZZ1</accession>
<feature type="region of interest" description="Disordered" evidence="4">
    <location>
        <begin position="1"/>
        <end position="29"/>
    </location>
</feature>
<feature type="domain" description="NADPH-dependent FMN reductase-like" evidence="5">
    <location>
        <begin position="109"/>
        <end position="206"/>
    </location>
</feature>
<dbReference type="InterPro" id="IPR005025">
    <property type="entry name" value="FMN_Rdtase-like_dom"/>
</dbReference>
<dbReference type="InterPro" id="IPR050712">
    <property type="entry name" value="NAD(P)H-dep_reductase"/>
</dbReference>
<protein>
    <recommendedName>
        <fullName evidence="1">NAD(P)H dehydrogenase (quinone)</fullName>
        <ecNumber evidence="1">1.6.5.2</ecNumber>
    </recommendedName>
</protein>
<feature type="domain" description="NADPH-dependent FMN reductase-like" evidence="5">
    <location>
        <begin position="239"/>
        <end position="298"/>
    </location>
</feature>
<feature type="compositionally biased region" description="Basic residues" evidence="4">
    <location>
        <begin position="1"/>
        <end position="12"/>
    </location>
</feature>
<evidence type="ECO:0000259" key="5">
    <source>
        <dbReference type="Pfam" id="PF03358"/>
    </source>
</evidence>
<dbReference type="SUPFAM" id="SSF52218">
    <property type="entry name" value="Flavoproteins"/>
    <property type="match status" value="2"/>
</dbReference>
<comment type="catalytic activity">
    <reaction evidence="3">
        <text>a quinone + NADPH + H(+) = a quinol + NADP(+)</text>
        <dbReference type="Rhea" id="RHEA:46164"/>
        <dbReference type="ChEBI" id="CHEBI:15378"/>
        <dbReference type="ChEBI" id="CHEBI:24646"/>
        <dbReference type="ChEBI" id="CHEBI:57783"/>
        <dbReference type="ChEBI" id="CHEBI:58349"/>
        <dbReference type="ChEBI" id="CHEBI:132124"/>
        <dbReference type="EC" id="1.6.5.2"/>
    </reaction>
</comment>
<dbReference type="Pfam" id="PF03358">
    <property type="entry name" value="FMN_red"/>
    <property type="match status" value="2"/>
</dbReference>
<organism evidence="6">
    <name type="scientific">Aegilops tauschii</name>
    <name type="common">Tausch's goatgrass</name>
    <name type="synonym">Aegilops squarrosa</name>
    <dbReference type="NCBI Taxonomy" id="37682"/>
    <lineage>
        <taxon>Eukaryota</taxon>
        <taxon>Viridiplantae</taxon>
        <taxon>Streptophyta</taxon>
        <taxon>Embryophyta</taxon>
        <taxon>Tracheophyta</taxon>
        <taxon>Spermatophyta</taxon>
        <taxon>Magnoliopsida</taxon>
        <taxon>Liliopsida</taxon>
        <taxon>Poales</taxon>
        <taxon>Poaceae</taxon>
        <taxon>BOP clade</taxon>
        <taxon>Pooideae</taxon>
        <taxon>Triticodae</taxon>
        <taxon>Triticeae</taxon>
        <taxon>Triticinae</taxon>
        <taxon>Aegilops</taxon>
    </lineage>
</organism>
<reference evidence="6" key="1">
    <citation type="submission" date="2015-06" db="UniProtKB">
        <authorList>
            <consortium name="EnsemblPlants"/>
        </authorList>
    </citation>
    <scope>IDENTIFICATION</scope>
</reference>
<dbReference type="GO" id="GO:0003955">
    <property type="term" value="F:NAD(P)H dehydrogenase (quinone) activity"/>
    <property type="evidence" value="ECO:0007669"/>
    <property type="project" value="UniProtKB-EC"/>
</dbReference>
<dbReference type="PANTHER" id="PTHR30543:SF14">
    <property type="entry name" value="NADPH:QUINONE OXIDOREDUCTASE 2-RELATED"/>
    <property type="match status" value="1"/>
</dbReference>
<evidence type="ECO:0000256" key="3">
    <source>
        <dbReference type="ARBA" id="ARBA00048983"/>
    </source>
</evidence>
<sequence>MAVHRQSHGKRPRAGDADVKSRNCSSEAPPGCVCQSVMSMARSWRCHEGSGVAVEEGKVICVELQTMMRGKRPGACIPTTMLGLDARWLAAASRMAAPTAQPPPRTVLRVAAISGSLRRASANTGLIRAVCVADDLGVKPAAEICRESIPGLQVDYVDISELPLLNTDLEADGGFPPAIEAFRDSVRRADCFLFASPEYNYSISGARLILLTVTPLEFFPSSSHVTVLEFFLLKLRVPLPGPLKNALDWGSRPPNCWADRAAAMLSASGSTGGSRSQYHIRQVGVFLDIHFINKPEVFTKAHLPPKKFDADGNLIDSETKEQVRKMLLSLQAFALRLQGKSADSV</sequence>
<dbReference type="GO" id="GO:0005829">
    <property type="term" value="C:cytosol"/>
    <property type="evidence" value="ECO:0007669"/>
    <property type="project" value="TreeGrafter"/>
</dbReference>
<dbReference type="EC" id="1.6.5.2" evidence="1"/>
<dbReference type="PANTHER" id="PTHR30543">
    <property type="entry name" value="CHROMATE REDUCTASE"/>
    <property type="match status" value="1"/>
</dbReference>
<name>M8AZZ1_AEGTA</name>